<dbReference type="Proteomes" id="UP000218387">
    <property type="component" value="Chromosome"/>
</dbReference>
<name>A0A4P9CDF2_EUBML</name>
<keyword evidence="2" id="KW-1185">Reference proteome</keyword>
<organism evidence="1 2">
    <name type="scientific">Eubacterium maltosivorans</name>
    <dbReference type="NCBI Taxonomy" id="2041044"/>
    <lineage>
        <taxon>Bacteria</taxon>
        <taxon>Bacillati</taxon>
        <taxon>Bacillota</taxon>
        <taxon>Clostridia</taxon>
        <taxon>Eubacteriales</taxon>
        <taxon>Eubacteriaceae</taxon>
        <taxon>Eubacterium</taxon>
    </lineage>
</organism>
<reference evidence="1 2" key="1">
    <citation type="submission" date="2018-05" db="EMBL/GenBank/DDBJ databases">
        <title>Genome comparison of Eubacterium sp.</title>
        <authorList>
            <person name="Feng Y."/>
            <person name="Sanchez-Andrea I."/>
            <person name="Stams A.J.M."/>
            <person name="De Vos W.M."/>
        </authorList>
    </citation>
    <scope>NUCLEOTIDE SEQUENCE [LARGE SCALE GENOMIC DNA]</scope>
    <source>
        <strain evidence="1 2">YI</strain>
    </source>
</reference>
<evidence type="ECO:0000313" key="2">
    <source>
        <dbReference type="Proteomes" id="UP000218387"/>
    </source>
</evidence>
<sequence length="88" mass="10452">MEKHENKGYQITDSIQVGNTAFVIGHSESLPYPYVVWKKTEGQGYDYGHYKNHRQEAVEDLCRRALKELKIQRNKEMRKPRKEQAENE</sequence>
<dbReference type="RefSeq" id="WP_058695875.1">
    <property type="nucleotide sequence ID" value="NZ_CABJDW020000010.1"/>
</dbReference>
<dbReference type="KEGG" id="emt:CPZ25_015710"/>
<dbReference type="EMBL" id="CP029487">
    <property type="protein sequence ID" value="QCT72712.1"/>
    <property type="molecule type" value="Genomic_DNA"/>
</dbReference>
<proteinExistence type="predicted"/>
<evidence type="ECO:0000313" key="1">
    <source>
        <dbReference type="EMBL" id="QCT72712.1"/>
    </source>
</evidence>
<gene>
    <name evidence="1" type="ORF">CPZ25_015710</name>
</gene>
<protein>
    <submittedName>
        <fullName evidence="1">Uncharacterized protein</fullName>
    </submittedName>
</protein>
<dbReference type="AlphaFoldDB" id="A0A4P9CDF2"/>
<accession>A0A4P9CDF2</accession>